<dbReference type="NCBIfam" id="TIGR00180">
    <property type="entry name" value="parB_part"/>
    <property type="match status" value="1"/>
</dbReference>
<dbReference type="SUPFAM" id="SSF109709">
    <property type="entry name" value="KorB DNA-binding domain-like"/>
    <property type="match status" value="1"/>
</dbReference>
<evidence type="ECO:0000256" key="2">
    <source>
        <dbReference type="ARBA" id="ARBA00022829"/>
    </source>
</evidence>
<dbReference type="InterPro" id="IPR003115">
    <property type="entry name" value="ParB_N"/>
</dbReference>
<dbReference type="PANTHER" id="PTHR33375">
    <property type="entry name" value="CHROMOSOME-PARTITIONING PROTEIN PARB-RELATED"/>
    <property type="match status" value="1"/>
</dbReference>
<dbReference type="RefSeq" id="WP_320500567.1">
    <property type="nucleotide sequence ID" value="NZ_JAXCLX010000001.1"/>
</dbReference>
<organism evidence="6 7">
    <name type="scientific">Dongia rigui</name>
    <dbReference type="NCBI Taxonomy" id="940149"/>
    <lineage>
        <taxon>Bacteria</taxon>
        <taxon>Pseudomonadati</taxon>
        <taxon>Pseudomonadota</taxon>
        <taxon>Alphaproteobacteria</taxon>
        <taxon>Rhodospirillales</taxon>
        <taxon>Dongiaceae</taxon>
        <taxon>Dongia</taxon>
    </lineage>
</organism>
<evidence type="ECO:0000259" key="5">
    <source>
        <dbReference type="PROSITE" id="PS50943"/>
    </source>
</evidence>
<dbReference type="InterPro" id="IPR057240">
    <property type="entry name" value="ParB_dimer_C"/>
</dbReference>
<evidence type="ECO:0000256" key="3">
    <source>
        <dbReference type="ARBA" id="ARBA00023125"/>
    </source>
</evidence>
<keyword evidence="2" id="KW-0159">Chromosome partition</keyword>
<comment type="function">
    <text evidence="4">Involved in chromosome partition. Localize to both poles of the predivisional cell following completion of DNA replication. Binds to the DNA origin of replication.</text>
</comment>
<dbReference type="InterPro" id="IPR041468">
    <property type="entry name" value="HTH_ParB/Spo0J"/>
</dbReference>
<dbReference type="EMBL" id="JAXCLX010000001">
    <property type="protein sequence ID" value="MDY0872149.1"/>
    <property type="molecule type" value="Genomic_DNA"/>
</dbReference>
<dbReference type="InterPro" id="IPR004437">
    <property type="entry name" value="ParB/RepB/Spo0J"/>
</dbReference>
<name>A0ABU5DYZ1_9PROT</name>
<dbReference type="InterPro" id="IPR050336">
    <property type="entry name" value="Chromosome_partition/occlusion"/>
</dbReference>
<comment type="similarity">
    <text evidence="1">Belongs to the ParB family.</text>
</comment>
<dbReference type="SMART" id="SM00470">
    <property type="entry name" value="ParB"/>
    <property type="match status" value="1"/>
</dbReference>
<dbReference type="SUPFAM" id="SSF110849">
    <property type="entry name" value="ParB/Sulfiredoxin"/>
    <property type="match status" value="1"/>
</dbReference>
<sequence length="297" mass="32765">MAKKHLGRGLSALLGNDPVVAATTAPVDAAAVAPIAGQRHVPIEFLHPGKYQPRGTFNAQALEDLAQSIRSNGVLQPILVRPHPTKAKGHFEIIAGERRWRAAQLAQLHDVPIVEKTLTDRDALEIALIENIQRQDLNPLEEAEGYRRLMDEFKYTQEELAERMGKSRPTIANLLRLMDLPNPVRLMLSDGRLTAGHARALLKCSDPVSLASEVVAQGLNVRQTEKLAENYKPKSLLKTLKAKKAPKEKDADTKALESDLAARLGLKVEIDFNGKGGSVTLHYKSLDQLDDIIEKLR</sequence>
<keyword evidence="3" id="KW-0238">DNA-binding</keyword>
<keyword evidence="7" id="KW-1185">Reference proteome</keyword>
<dbReference type="PROSITE" id="PS50943">
    <property type="entry name" value="HTH_CROC1"/>
    <property type="match status" value="1"/>
</dbReference>
<proteinExistence type="inferred from homology"/>
<dbReference type="Pfam" id="PF02195">
    <property type="entry name" value="ParB_N"/>
    <property type="match status" value="1"/>
</dbReference>
<gene>
    <name evidence="6" type="ORF">SMD31_09450</name>
</gene>
<dbReference type="CDD" id="cd16393">
    <property type="entry name" value="SPO0J_N"/>
    <property type="match status" value="1"/>
</dbReference>
<dbReference type="Gene3D" id="3.90.1530.30">
    <property type="match status" value="1"/>
</dbReference>
<dbReference type="Pfam" id="PF17762">
    <property type="entry name" value="HTH_ParB"/>
    <property type="match status" value="1"/>
</dbReference>
<dbReference type="InterPro" id="IPR001387">
    <property type="entry name" value="Cro/C1-type_HTH"/>
</dbReference>
<reference evidence="6 7" key="1">
    <citation type="journal article" date="2013" name="Antonie Van Leeuwenhoek">
        <title>Dongia rigui sp. nov., isolated from freshwater of a large wetland in Korea.</title>
        <authorList>
            <person name="Baik K.S."/>
            <person name="Hwang Y.M."/>
            <person name="Choi J.S."/>
            <person name="Kwon J."/>
            <person name="Seong C.N."/>
        </authorList>
    </citation>
    <scope>NUCLEOTIDE SEQUENCE [LARGE SCALE GENOMIC DNA]</scope>
    <source>
        <strain evidence="6 7">04SU4-P</strain>
    </source>
</reference>
<evidence type="ECO:0000313" key="7">
    <source>
        <dbReference type="Proteomes" id="UP001271769"/>
    </source>
</evidence>
<accession>A0ABU5DYZ1</accession>
<dbReference type="Pfam" id="PF23552">
    <property type="entry name" value="ParB_C"/>
    <property type="match status" value="1"/>
</dbReference>
<evidence type="ECO:0000256" key="4">
    <source>
        <dbReference type="ARBA" id="ARBA00025472"/>
    </source>
</evidence>
<evidence type="ECO:0000256" key="1">
    <source>
        <dbReference type="ARBA" id="ARBA00006295"/>
    </source>
</evidence>
<dbReference type="PANTHER" id="PTHR33375:SF1">
    <property type="entry name" value="CHROMOSOME-PARTITIONING PROTEIN PARB-RELATED"/>
    <property type="match status" value="1"/>
</dbReference>
<dbReference type="CDD" id="cd00093">
    <property type="entry name" value="HTH_XRE"/>
    <property type="match status" value="1"/>
</dbReference>
<evidence type="ECO:0000313" key="6">
    <source>
        <dbReference type="EMBL" id="MDY0872149.1"/>
    </source>
</evidence>
<comment type="caution">
    <text evidence="6">The sequence shown here is derived from an EMBL/GenBank/DDBJ whole genome shotgun (WGS) entry which is preliminary data.</text>
</comment>
<dbReference type="Proteomes" id="UP001271769">
    <property type="component" value="Unassembled WGS sequence"/>
</dbReference>
<protein>
    <submittedName>
        <fullName evidence="6">ParB/RepB/Spo0J family partition protein</fullName>
    </submittedName>
</protein>
<dbReference type="InterPro" id="IPR036086">
    <property type="entry name" value="ParB/Sulfiredoxin_sf"/>
</dbReference>
<dbReference type="Gene3D" id="1.10.10.2830">
    <property type="match status" value="1"/>
</dbReference>
<feature type="domain" description="HTH cro/C1-type" evidence="5">
    <location>
        <begin position="147"/>
        <end position="176"/>
    </location>
</feature>